<dbReference type="NCBIfam" id="TIGR03426">
    <property type="entry name" value="shape_MreD"/>
    <property type="match status" value="1"/>
</dbReference>
<evidence type="ECO:0000256" key="7">
    <source>
        <dbReference type="ARBA" id="ARBA00023136"/>
    </source>
</evidence>
<evidence type="ECO:0000313" key="9">
    <source>
        <dbReference type="EMBL" id="QUH31555.1"/>
    </source>
</evidence>
<dbReference type="KEGG" id="vgu:HYG85_22535"/>
<evidence type="ECO:0000256" key="4">
    <source>
        <dbReference type="ARBA" id="ARBA00022692"/>
    </source>
</evidence>
<dbReference type="Pfam" id="PF04093">
    <property type="entry name" value="MreD"/>
    <property type="match status" value="1"/>
</dbReference>
<dbReference type="Gene3D" id="1.10.1760.20">
    <property type="match status" value="1"/>
</dbReference>
<reference evidence="9 10" key="1">
    <citation type="submission" date="2020-07" db="EMBL/GenBank/DDBJ databases">
        <title>Vallitalea guaymasensis genome.</title>
        <authorList>
            <person name="Postec A."/>
        </authorList>
    </citation>
    <scope>NUCLEOTIDE SEQUENCE [LARGE SCALE GENOMIC DNA]</scope>
    <source>
        <strain evidence="9 10">Ra1766G1</strain>
    </source>
</reference>
<gene>
    <name evidence="9" type="primary">mreD</name>
    <name evidence="9" type="ORF">HYG85_22535</name>
</gene>
<evidence type="ECO:0000256" key="3">
    <source>
        <dbReference type="ARBA" id="ARBA00022475"/>
    </source>
</evidence>
<proteinExistence type="inferred from homology"/>
<dbReference type="InterPro" id="IPR017225">
    <property type="entry name" value="Cell_shape_determin_MreD_prd"/>
</dbReference>
<dbReference type="EMBL" id="CP058561">
    <property type="protein sequence ID" value="QUH31555.1"/>
    <property type="molecule type" value="Genomic_DNA"/>
</dbReference>
<comment type="subcellular location">
    <subcellularLocation>
        <location evidence="1">Cell membrane</location>
        <topology evidence="1">Multi-pass membrane protein</topology>
    </subcellularLocation>
</comment>
<protein>
    <submittedName>
        <fullName evidence="9">Rod shape-determining protein MreD</fullName>
    </submittedName>
</protein>
<keyword evidence="3" id="KW-1003">Cell membrane</keyword>
<dbReference type="RefSeq" id="WP_193774708.1">
    <property type="nucleotide sequence ID" value="NZ_CAJXUH010000007.1"/>
</dbReference>
<organism evidence="9 10">
    <name type="scientific">Vallitalea guaymasensis</name>
    <dbReference type="NCBI Taxonomy" id="1185412"/>
    <lineage>
        <taxon>Bacteria</taxon>
        <taxon>Bacillati</taxon>
        <taxon>Bacillota</taxon>
        <taxon>Clostridia</taxon>
        <taxon>Lachnospirales</taxon>
        <taxon>Vallitaleaceae</taxon>
        <taxon>Vallitalea</taxon>
    </lineage>
</organism>
<evidence type="ECO:0000313" key="10">
    <source>
        <dbReference type="Proteomes" id="UP000677305"/>
    </source>
</evidence>
<accession>A0A8J8SEH2</accession>
<comment type="similarity">
    <text evidence="2">Belongs to the MreD family.</text>
</comment>
<evidence type="ECO:0000256" key="1">
    <source>
        <dbReference type="ARBA" id="ARBA00004651"/>
    </source>
</evidence>
<keyword evidence="6 8" id="KW-1133">Transmembrane helix</keyword>
<evidence type="ECO:0000256" key="8">
    <source>
        <dbReference type="SAM" id="Phobius"/>
    </source>
</evidence>
<dbReference type="PIRSF" id="PIRSF037497">
    <property type="entry name" value="MreD_Clostridium/Treponema_prd"/>
    <property type="match status" value="1"/>
</dbReference>
<name>A0A8J8SEH2_9FIRM</name>
<dbReference type="Proteomes" id="UP000677305">
    <property type="component" value="Chromosome"/>
</dbReference>
<dbReference type="AlphaFoldDB" id="A0A8J8SEH2"/>
<evidence type="ECO:0000256" key="6">
    <source>
        <dbReference type="ARBA" id="ARBA00022989"/>
    </source>
</evidence>
<feature type="transmembrane region" description="Helical" evidence="8">
    <location>
        <begin position="70"/>
        <end position="88"/>
    </location>
</feature>
<keyword evidence="7 8" id="KW-0472">Membrane</keyword>
<feature type="transmembrane region" description="Helical" evidence="8">
    <location>
        <begin position="127"/>
        <end position="153"/>
    </location>
</feature>
<evidence type="ECO:0000256" key="2">
    <source>
        <dbReference type="ARBA" id="ARBA00007776"/>
    </source>
</evidence>
<dbReference type="InterPro" id="IPR007227">
    <property type="entry name" value="Cell_shape_determining_MreD"/>
</dbReference>
<feature type="transmembrane region" description="Helical" evidence="8">
    <location>
        <begin position="100"/>
        <end position="121"/>
    </location>
</feature>
<evidence type="ECO:0000256" key="5">
    <source>
        <dbReference type="ARBA" id="ARBA00022960"/>
    </source>
</evidence>
<keyword evidence="10" id="KW-1185">Reference proteome</keyword>
<dbReference type="GO" id="GO:0005886">
    <property type="term" value="C:plasma membrane"/>
    <property type="evidence" value="ECO:0007669"/>
    <property type="project" value="UniProtKB-SubCell"/>
</dbReference>
<sequence length="171" mass="19640">MRRVIIMIIVLIINIVLQSTIINDISINNVSPNLLVITTVSFALLRGKYEGGIIGFLCGLLQDIFFGKVLGFYALIYMYIGFFSGYLYRSFYKESILIPTLVISGCDFIYGLYVYIFSFLFRGKLNFVYYLGNIIMPELVYTTLVAVIVYKLFHLINNKLESREKKEANSN</sequence>
<dbReference type="GO" id="GO:0008360">
    <property type="term" value="P:regulation of cell shape"/>
    <property type="evidence" value="ECO:0007669"/>
    <property type="project" value="UniProtKB-KW"/>
</dbReference>
<keyword evidence="5" id="KW-0133">Cell shape</keyword>
<keyword evidence="4 8" id="KW-0812">Transmembrane</keyword>